<comment type="similarity">
    <text evidence="1">Belongs to the Gfo/Idh/MocA family.</text>
</comment>
<dbReference type="Proteomes" id="UP001165367">
    <property type="component" value="Unassembled WGS sequence"/>
</dbReference>
<dbReference type="Pfam" id="PF02894">
    <property type="entry name" value="GFO_IDH_MocA_C"/>
    <property type="match status" value="1"/>
</dbReference>
<evidence type="ECO:0000256" key="1">
    <source>
        <dbReference type="ARBA" id="ARBA00010928"/>
    </source>
</evidence>
<evidence type="ECO:0000259" key="3">
    <source>
        <dbReference type="Pfam" id="PF01408"/>
    </source>
</evidence>
<dbReference type="InterPro" id="IPR036291">
    <property type="entry name" value="NAD(P)-bd_dom_sf"/>
</dbReference>
<dbReference type="RefSeq" id="WP_237876418.1">
    <property type="nucleotide sequence ID" value="NZ_JAKLTR010000023.1"/>
</dbReference>
<dbReference type="InterPro" id="IPR004104">
    <property type="entry name" value="Gfo/Idh/MocA-like_OxRdtase_C"/>
</dbReference>
<feature type="domain" description="Gfo/Idh/MocA-like oxidoreductase C-terminal" evidence="4">
    <location>
        <begin position="137"/>
        <end position="351"/>
    </location>
</feature>
<evidence type="ECO:0000256" key="2">
    <source>
        <dbReference type="ARBA" id="ARBA00023002"/>
    </source>
</evidence>
<accession>A0ABS9KZ09</accession>
<keyword evidence="2" id="KW-0560">Oxidoreductase</keyword>
<gene>
    <name evidence="5" type="ORF">LZZ85_25210</name>
</gene>
<organism evidence="5 6">
    <name type="scientific">Terrimonas ginsenosidimutans</name>
    <dbReference type="NCBI Taxonomy" id="2908004"/>
    <lineage>
        <taxon>Bacteria</taxon>
        <taxon>Pseudomonadati</taxon>
        <taxon>Bacteroidota</taxon>
        <taxon>Chitinophagia</taxon>
        <taxon>Chitinophagales</taxon>
        <taxon>Chitinophagaceae</taxon>
        <taxon>Terrimonas</taxon>
    </lineage>
</organism>
<dbReference type="PANTHER" id="PTHR43708:SF5">
    <property type="entry name" value="CONSERVED EXPRESSED OXIDOREDUCTASE (EUROFUNG)-RELATED"/>
    <property type="match status" value="1"/>
</dbReference>
<dbReference type="InterPro" id="IPR051317">
    <property type="entry name" value="Gfo/Idh/MocA_oxidoreduct"/>
</dbReference>
<dbReference type="Pfam" id="PF01408">
    <property type="entry name" value="GFO_IDH_MocA"/>
    <property type="match status" value="1"/>
</dbReference>
<dbReference type="PANTHER" id="PTHR43708">
    <property type="entry name" value="CONSERVED EXPRESSED OXIDOREDUCTASE (EUROFUNG)"/>
    <property type="match status" value="1"/>
</dbReference>
<feature type="domain" description="Gfo/Idh/MocA-like oxidoreductase N-terminal" evidence="3">
    <location>
        <begin position="8"/>
        <end position="124"/>
    </location>
</feature>
<name>A0ABS9KZ09_9BACT</name>
<dbReference type="SUPFAM" id="SSF51735">
    <property type="entry name" value="NAD(P)-binding Rossmann-fold domains"/>
    <property type="match status" value="1"/>
</dbReference>
<protein>
    <submittedName>
        <fullName evidence="5">Gfo/Idh/MocA family oxidoreductase</fullName>
    </submittedName>
</protein>
<dbReference type="Gene3D" id="3.40.50.720">
    <property type="entry name" value="NAD(P)-binding Rossmann-like Domain"/>
    <property type="match status" value="1"/>
</dbReference>
<proteinExistence type="inferred from homology"/>
<evidence type="ECO:0000313" key="6">
    <source>
        <dbReference type="Proteomes" id="UP001165367"/>
    </source>
</evidence>
<sequence>MMNRTTIIKAGICSYGMSGKLFHAPFINAHPGFELSAIVERSKNESRERYPESKLVRAVDELFEDDSLQLIIVNTPVQTHFDYAKKALLKGKHVIVEKPFTVTSAQAQELTDLAHSQNVHLFVYQNRRYDGDFLAVKEVVQSKLIGDIKEAEIRYDRYRPEISPKVHKESDLPGAGISYDLGAHLADQALQLFGWPQAVFADMMAMRDKSPVDDYVEIILYYAAHRVRLKASCFVKEPVQEYIFNGSLGTFLQKRSDLQETMLLKGVKPSVESWCPAPDKPDGFLHTTVDGKDIREERTAVPGNYMNYFEDVYQALVNGAPNPVPGEDGVRSIRLIEAAKESAREGKVVKV</sequence>
<dbReference type="EMBL" id="JAKLTR010000023">
    <property type="protein sequence ID" value="MCG2617624.1"/>
    <property type="molecule type" value="Genomic_DNA"/>
</dbReference>
<dbReference type="SUPFAM" id="SSF55347">
    <property type="entry name" value="Glyceraldehyde-3-phosphate dehydrogenase-like, C-terminal domain"/>
    <property type="match status" value="1"/>
</dbReference>
<reference evidence="5" key="1">
    <citation type="submission" date="2022-01" db="EMBL/GenBank/DDBJ databases">
        <authorList>
            <person name="Jo J.-H."/>
            <person name="Im W.-T."/>
        </authorList>
    </citation>
    <scope>NUCLEOTIDE SEQUENCE</scope>
    <source>
        <strain evidence="5">NA20</strain>
    </source>
</reference>
<comment type="caution">
    <text evidence="5">The sequence shown here is derived from an EMBL/GenBank/DDBJ whole genome shotgun (WGS) entry which is preliminary data.</text>
</comment>
<evidence type="ECO:0000259" key="4">
    <source>
        <dbReference type="Pfam" id="PF02894"/>
    </source>
</evidence>
<evidence type="ECO:0000313" key="5">
    <source>
        <dbReference type="EMBL" id="MCG2617624.1"/>
    </source>
</evidence>
<keyword evidence="6" id="KW-1185">Reference proteome</keyword>
<dbReference type="InterPro" id="IPR000683">
    <property type="entry name" value="Gfo/Idh/MocA-like_OxRdtase_N"/>
</dbReference>
<dbReference type="Gene3D" id="3.30.360.10">
    <property type="entry name" value="Dihydrodipicolinate Reductase, domain 2"/>
    <property type="match status" value="1"/>
</dbReference>